<accession>A0A182IH08</accession>
<keyword evidence="2" id="KW-1185">Reference proteome</keyword>
<protein>
    <submittedName>
        <fullName evidence="1">Uncharacterized protein</fullName>
    </submittedName>
</protein>
<dbReference type="VEuPathDB" id="VectorBase:AARA014743"/>
<evidence type="ECO:0000313" key="1">
    <source>
        <dbReference type="EnsemblMetazoa" id="AARA014743-PA"/>
    </source>
</evidence>
<dbReference type="Proteomes" id="UP000075840">
    <property type="component" value="Unassembled WGS sequence"/>
</dbReference>
<dbReference type="AlphaFoldDB" id="A0A182IH08"/>
<reference evidence="1" key="1">
    <citation type="submission" date="2022-08" db="UniProtKB">
        <authorList>
            <consortium name="EnsemblMetazoa"/>
        </authorList>
    </citation>
    <scope>IDENTIFICATION</scope>
    <source>
        <strain evidence="1">Dongola</strain>
    </source>
</reference>
<proteinExistence type="predicted"/>
<organism evidence="1 2">
    <name type="scientific">Anopheles arabiensis</name>
    <name type="common">Mosquito</name>
    <dbReference type="NCBI Taxonomy" id="7173"/>
    <lineage>
        <taxon>Eukaryota</taxon>
        <taxon>Metazoa</taxon>
        <taxon>Ecdysozoa</taxon>
        <taxon>Arthropoda</taxon>
        <taxon>Hexapoda</taxon>
        <taxon>Insecta</taxon>
        <taxon>Pterygota</taxon>
        <taxon>Neoptera</taxon>
        <taxon>Endopterygota</taxon>
        <taxon>Diptera</taxon>
        <taxon>Nematocera</taxon>
        <taxon>Culicoidea</taxon>
        <taxon>Culicidae</taxon>
        <taxon>Anophelinae</taxon>
        <taxon>Anopheles</taxon>
    </lineage>
</organism>
<sequence length="21" mass="2314">MGLLDLCRCAGDHCRQTCFNG</sequence>
<name>A0A182IH08_ANOAR</name>
<evidence type="ECO:0000313" key="2">
    <source>
        <dbReference type="Proteomes" id="UP000075840"/>
    </source>
</evidence>
<dbReference type="EnsemblMetazoa" id="AARA014743-RA">
    <property type="protein sequence ID" value="AARA014743-PA"/>
    <property type="gene ID" value="AARA014743"/>
</dbReference>
<dbReference type="EMBL" id="APCN01003858">
    <property type="status" value="NOT_ANNOTATED_CDS"/>
    <property type="molecule type" value="Genomic_DNA"/>
</dbReference>